<dbReference type="RefSeq" id="WP_202768283.1">
    <property type="nucleotide sequence ID" value="NZ_JAESWA010000023.1"/>
</dbReference>
<organism evidence="3 4">
    <name type="scientific">Clostridium paridis</name>
    <dbReference type="NCBI Taxonomy" id="2803863"/>
    <lineage>
        <taxon>Bacteria</taxon>
        <taxon>Bacillati</taxon>
        <taxon>Bacillota</taxon>
        <taxon>Clostridia</taxon>
        <taxon>Eubacteriales</taxon>
        <taxon>Clostridiaceae</taxon>
        <taxon>Clostridium</taxon>
    </lineage>
</organism>
<evidence type="ECO:0000256" key="2">
    <source>
        <dbReference type="SAM" id="Coils"/>
    </source>
</evidence>
<evidence type="ECO:0000313" key="3">
    <source>
        <dbReference type="EMBL" id="MBL4932900.1"/>
    </source>
</evidence>
<gene>
    <name evidence="3" type="ORF">JK634_13890</name>
</gene>
<keyword evidence="4" id="KW-1185">Reference proteome</keyword>
<dbReference type="InterPro" id="IPR007809">
    <property type="entry name" value="FlgN-like"/>
</dbReference>
<name>A0A937FF78_9CLOT</name>
<comment type="caution">
    <text evidence="3">The sequence shown here is derived from an EMBL/GenBank/DDBJ whole genome shotgun (WGS) entry which is preliminary data.</text>
</comment>
<dbReference type="AlphaFoldDB" id="A0A937FF78"/>
<accession>A0A937FF78</accession>
<dbReference type="Proteomes" id="UP000623681">
    <property type="component" value="Unassembled WGS sequence"/>
</dbReference>
<keyword evidence="3" id="KW-0966">Cell projection</keyword>
<protein>
    <submittedName>
        <fullName evidence="3">Flagellar protein FlgN</fullName>
    </submittedName>
</protein>
<dbReference type="Gene3D" id="1.20.58.300">
    <property type="entry name" value="FlgN-like"/>
    <property type="match status" value="1"/>
</dbReference>
<evidence type="ECO:0000313" key="4">
    <source>
        <dbReference type="Proteomes" id="UP000623681"/>
    </source>
</evidence>
<feature type="coiled-coil region" evidence="2">
    <location>
        <begin position="38"/>
        <end position="100"/>
    </location>
</feature>
<dbReference type="EMBL" id="JAESWA010000023">
    <property type="protein sequence ID" value="MBL4932900.1"/>
    <property type="molecule type" value="Genomic_DNA"/>
</dbReference>
<keyword evidence="2" id="KW-0175">Coiled coil</keyword>
<keyword evidence="1" id="KW-1005">Bacterial flagellum biogenesis</keyword>
<dbReference type="Pfam" id="PF05130">
    <property type="entry name" value="FlgN"/>
    <property type="match status" value="1"/>
</dbReference>
<proteinExistence type="predicted"/>
<keyword evidence="3" id="KW-0969">Cilium</keyword>
<dbReference type="GO" id="GO:0044780">
    <property type="term" value="P:bacterial-type flagellum assembly"/>
    <property type="evidence" value="ECO:0007669"/>
    <property type="project" value="InterPro"/>
</dbReference>
<evidence type="ECO:0000256" key="1">
    <source>
        <dbReference type="ARBA" id="ARBA00022795"/>
    </source>
</evidence>
<dbReference type="SUPFAM" id="SSF140566">
    <property type="entry name" value="FlgN-like"/>
    <property type="match status" value="1"/>
</dbReference>
<sequence>MSESIKEIFVEEKKSLMKLMNILEKQHGYIINKEIFNLEGIVEEIQEVNKEVAQWEVKRRRATSGLDLVDYINNNKDEELENLYREIRMLLEELRLQKDTNELLIKQQLSFTNRLLTLINPRRDIDTYNSYGKIKR</sequence>
<dbReference type="InterPro" id="IPR036679">
    <property type="entry name" value="FlgN-like_sf"/>
</dbReference>
<reference evidence="3" key="1">
    <citation type="submission" date="2021-01" db="EMBL/GenBank/DDBJ databases">
        <title>Genome public.</title>
        <authorList>
            <person name="Liu C."/>
            <person name="Sun Q."/>
        </authorList>
    </citation>
    <scope>NUCLEOTIDE SEQUENCE</scope>
    <source>
        <strain evidence="3">YIM B02565</strain>
    </source>
</reference>
<keyword evidence="3" id="KW-0282">Flagellum</keyword>